<gene>
    <name evidence="2" type="ORF">MetexDRAFT_3203</name>
</gene>
<evidence type="ECO:0000313" key="3">
    <source>
        <dbReference type="Proteomes" id="UP000004382"/>
    </source>
</evidence>
<feature type="region of interest" description="Disordered" evidence="1">
    <location>
        <begin position="87"/>
        <end position="131"/>
    </location>
</feature>
<dbReference type="EMBL" id="AGJK01000086">
    <property type="protein sequence ID" value="EHP91892.1"/>
    <property type="molecule type" value="Genomic_DNA"/>
</dbReference>
<dbReference type="Proteomes" id="UP000004382">
    <property type="component" value="Unassembled WGS sequence"/>
</dbReference>
<evidence type="ECO:0000313" key="2">
    <source>
        <dbReference type="EMBL" id="EHP91892.1"/>
    </source>
</evidence>
<name>H1KKP1_METEX</name>
<accession>H1KKP1</accession>
<organism evidence="2 3">
    <name type="scientific">Methylorubrum extorquens DSM 13060</name>
    <dbReference type="NCBI Taxonomy" id="882800"/>
    <lineage>
        <taxon>Bacteria</taxon>
        <taxon>Pseudomonadati</taxon>
        <taxon>Pseudomonadota</taxon>
        <taxon>Alphaproteobacteria</taxon>
        <taxon>Hyphomicrobiales</taxon>
        <taxon>Methylobacteriaceae</taxon>
        <taxon>Methylorubrum</taxon>
    </lineage>
</organism>
<comment type="caution">
    <text evidence="2">The sequence shown here is derived from an EMBL/GenBank/DDBJ whole genome shotgun (WGS) entry which is preliminary data.</text>
</comment>
<sequence>MIARQITYFGQPAVVICDAKCGKAWGINCRPRVTLSDDPDDYAFLADAELGEAPADPGTYEGSDAKPTEPAERLNRWCVRECERSAMSKPGKANETVAVRDFSQRDFNQPWKHSPHTPASGALKIEEADRG</sequence>
<dbReference type="RefSeq" id="WP_003601147.1">
    <property type="nucleotide sequence ID" value="NZ_AGJK01000086.1"/>
</dbReference>
<dbReference type="PATRIC" id="fig|882800.3.peg.3159"/>
<reference evidence="2 3" key="1">
    <citation type="submission" date="2011-09" db="EMBL/GenBank/DDBJ databases">
        <title>The draft genome of Methylobacterium extorquens DSM 13060.</title>
        <authorList>
            <consortium name="US DOE Joint Genome Institute (JGI-PGF)"/>
            <person name="Lucas S."/>
            <person name="Han J."/>
            <person name="Lapidus A."/>
            <person name="Cheng J.-F."/>
            <person name="Goodwin L."/>
            <person name="Pitluck S."/>
            <person name="Peters L."/>
            <person name="Land M.L."/>
            <person name="Hauser L."/>
            <person name="Koskimaki J."/>
            <person name="Halonen O."/>
            <person name="Pirttila A."/>
            <person name="Frank C."/>
            <person name="Woyke T.J."/>
        </authorList>
    </citation>
    <scope>NUCLEOTIDE SEQUENCE [LARGE SCALE GENOMIC DNA]</scope>
    <source>
        <strain evidence="2 3">DSM 13060</strain>
    </source>
</reference>
<dbReference type="AlphaFoldDB" id="H1KKP1"/>
<proteinExistence type="predicted"/>
<protein>
    <submittedName>
        <fullName evidence="2">Uncharacterized protein</fullName>
    </submittedName>
</protein>
<evidence type="ECO:0000256" key="1">
    <source>
        <dbReference type="SAM" id="MobiDB-lite"/>
    </source>
</evidence>